<proteinExistence type="predicted"/>
<dbReference type="EMBL" id="VSSQ01112710">
    <property type="protein sequence ID" value="MPN49442.1"/>
    <property type="molecule type" value="Genomic_DNA"/>
</dbReference>
<evidence type="ECO:0000313" key="1">
    <source>
        <dbReference type="EMBL" id="MPN49442.1"/>
    </source>
</evidence>
<name>A0A645IF28_9ZZZZ</name>
<dbReference type="AlphaFoldDB" id="A0A645IF28"/>
<gene>
    <name evidence="1" type="ORF">SDC9_197063</name>
</gene>
<sequence length="80" mass="8850">MHFAILALGKDAFHAELPREFIGDDHAAHRRAANLRNRQVFHLFGHGGEDFFRQRGEAEELCALAIAAAVPPGGEEEVPF</sequence>
<comment type="caution">
    <text evidence="1">The sequence shown here is derived from an EMBL/GenBank/DDBJ whole genome shotgun (WGS) entry which is preliminary data.</text>
</comment>
<reference evidence="1" key="1">
    <citation type="submission" date="2019-08" db="EMBL/GenBank/DDBJ databases">
        <authorList>
            <person name="Kucharzyk K."/>
            <person name="Murdoch R.W."/>
            <person name="Higgins S."/>
            <person name="Loffler F."/>
        </authorList>
    </citation>
    <scope>NUCLEOTIDE SEQUENCE</scope>
</reference>
<organism evidence="1">
    <name type="scientific">bioreactor metagenome</name>
    <dbReference type="NCBI Taxonomy" id="1076179"/>
    <lineage>
        <taxon>unclassified sequences</taxon>
        <taxon>metagenomes</taxon>
        <taxon>ecological metagenomes</taxon>
    </lineage>
</organism>
<accession>A0A645IF28</accession>
<protein>
    <submittedName>
        <fullName evidence="1">Uncharacterized protein</fullName>
    </submittedName>
</protein>